<gene>
    <name evidence="2" type="ORF">O3P69_018842</name>
</gene>
<evidence type="ECO:0000256" key="1">
    <source>
        <dbReference type="SAM" id="MobiDB-lite"/>
    </source>
</evidence>
<sequence length="371" mass="42383">MSKLIRLLAGTNNKYEYESETNISYSPFTNCRYRLDKTNCECQNYCDCSACNGGRVSSPHNKEKRIKAITAMEAGNSEKAFEFSKENLVLKPCDGMLSNANGRGCSIRKYSARIAALPMRINERNKEMDRSEHHPMVTMQVFKNKVAGLMTDIGELINSPLIAKALEHYKKSDTTINPGISSISASKESRMMKRKYAQYYLENKNVAFLMGINKKTFYSVVYNLNEFRFSGLNYKEVNIHQFISSINSAVVCGDYYSTFGDKSKDEQAAFIVMDDDDEEVEGKVIKKGKKRELDMFLSLSAKDFLLEEDYEIEEEMKEGRMKRKREDEEDETKELPVKSQRTSLDTIATTKVAASPDSRRDCNDDEFDFSA</sequence>
<feature type="region of interest" description="Disordered" evidence="1">
    <location>
        <begin position="316"/>
        <end position="371"/>
    </location>
</feature>
<protein>
    <submittedName>
        <fullName evidence="2">Uncharacterized protein</fullName>
    </submittedName>
</protein>
<dbReference type="EMBL" id="JARAKH010000046">
    <property type="protein sequence ID" value="KAK8378149.1"/>
    <property type="molecule type" value="Genomic_DNA"/>
</dbReference>
<name>A0AAW0ST27_SCYPA</name>
<keyword evidence="3" id="KW-1185">Reference proteome</keyword>
<comment type="caution">
    <text evidence="2">The sequence shown here is derived from an EMBL/GenBank/DDBJ whole genome shotgun (WGS) entry which is preliminary data.</text>
</comment>
<dbReference type="AlphaFoldDB" id="A0AAW0ST27"/>
<accession>A0AAW0ST27</accession>
<organism evidence="2 3">
    <name type="scientific">Scylla paramamosain</name>
    <name type="common">Mud crab</name>
    <dbReference type="NCBI Taxonomy" id="85552"/>
    <lineage>
        <taxon>Eukaryota</taxon>
        <taxon>Metazoa</taxon>
        <taxon>Ecdysozoa</taxon>
        <taxon>Arthropoda</taxon>
        <taxon>Crustacea</taxon>
        <taxon>Multicrustacea</taxon>
        <taxon>Malacostraca</taxon>
        <taxon>Eumalacostraca</taxon>
        <taxon>Eucarida</taxon>
        <taxon>Decapoda</taxon>
        <taxon>Pleocyemata</taxon>
        <taxon>Brachyura</taxon>
        <taxon>Eubrachyura</taxon>
        <taxon>Portunoidea</taxon>
        <taxon>Portunidae</taxon>
        <taxon>Portuninae</taxon>
        <taxon>Scylla</taxon>
    </lineage>
</organism>
<proteinExistence type="predicted"/>
<feature type="compositionally biased region" description="Polar residues" evidence="1">
    <location>
        <begin position="339"/>
        <end position="349"/>
    </location>
</feature>
<evidence type="ECO:0000313" key="3">
    <source>
        <dbReference type="Proteomes" id="UP001487740"/>
    </source>
</evidence>
<evidence type="ECO:0000313" key="2">
    <source>
        <dbReference type="EMBL" id="KAK8378149.1"/>
    </source>
</evidence>
<dbReference type="Proteomes" id="UP001487740">
    <property type="component" value="Unassembled WGS sequence"/>
</dbReference>
<reference evidence="2 3" key="1">
    <citation type="submission" date="2023-03" db="EMBL/GenBank/DDBJ databases">
        <title>High-quality genome of Scylla paramamosain provides insights in environmental adaptation.</title>
        <authorList>
            <person name="Zhang L."/>
        </authorList>
    </citation>
    <scope>NUCLEOTIDE SEQUENCE [LARGE SCALE GENOMIC DNA]</scope>
    <source>
        <strain evidence="2">LZ_2023a</strain>
        <tissue evidence="2">Muscle</tissue>
    </source>
</reference>